<evidence type="ECO:0000256" key="7">
    <source>
        <dbReference type="ARBA" id="ARBA00022989"/>
    </source>
</evidence>
<dbReference type="PANTHER" id="PTHR43653">
    <property type="entry name" value="CYTOCHROME C ASSEMBLY PROTEIN-RELATED"/>
    <property type="match status" value="1"/>
</dbReference>
<dbReference type="Pfam" id="PF16327">
    <property type="entry name" value="CcmF_C"/>
    <property type="match status" value="1"/>
</dbReference>
<comment type="caution">
    <text evidence="13">The sequence shown here is derived from an EMBL/GenBank/DDBJ whole genome shotgun (WGS) entry which is preliminary data.</text>
</comment>
<dbReference type="InterPro" id="IPR002541">
    <property type="entry name" value="Cyt_c_assembly"/>
</dbReference>
<reference evidence="13 14" key="1">
    <citation type="submission" date="2018-10" db="EMBL/GenBank/DDBJ databases">
        <title>Aeromicrobium sp. 9W16Y-2 whole genome shotgun sequence.</title>
        <authorList>
            <person name="Li F."/>
        </authorList>
    </citation>
    <scope>NUCLEOTIDE SEQUENCE [LARGE SCALE GENOMIC DNA]</scope>
    <source>
        <strain evidence="13 14">9W16Y-2</strain>
    </source>
</reference>
<feature type="transmembrane region" description="Helical" evidence="10">
    <location>
        <begin position="425"/>
        <end position="443"/>
    </location>
</feature>
<evidence type="ECO:0000256" key="6">
    <source>
        <dbReference type="ARBA" id="ARBA00022748"/>
    </source>
</evidence>
<accession>A0A3L8PNB4</accession>
<dbReference type="InterPro" id="IPR003567">
    <property type="entry name" value="Cyt_c_biogenesis"/>
</dbReference>
<dbReference type="InterPro" id="IPR003568">
    <property type="entry name" value="Cyt_c_biogenesis_CcmF"/>
</dbReference>
<keyword evidence="6" id="KW-0201">Cytochrome c-type biogenesis</keyword>
<keyword evidence="4" id="KW-0997">Cell inner membrane</keyword>
<comment type="subcellular location">
    <subcellularLocation>
        <location evidence="1">Cell inner membrane</location>
        <topology evidence="1">Multi-pass membrane protein</topology>
    </subcellularLocation>
</comment>
<feature type="transmembrane region" description="Helical" evidence="10">
    <location>
        <begin position="275"/>
        <end position="293"/>
    </location>
</feature>
<feature type="transmembrane region" description="Helical" evidence="10">
    <location>
        <begin position="6"/>
        <end position="26"/>
    </location>
</feature>
<feature type="transmembrane region" description="Helical" evidence="10">
    <location>
        <begin position="47"/>
        <end position="67"/>
    </location>
</feature>
<evidence type="ECO:0000256" key="9">
    <source>
        <dbReference type="ARBA" id="ARBA00037230"/>
    </source>
</evidence>
<dbReference type="PRINTS" id="PR01410">
    <property type="entry name" value="CCBIOGENESIS"/>
</dbReference>
<dbReference type="AlphaFoldDB" id="A0A3L8PNB4"/>
<feature type="transmembrane region" description="Helical" evidence="10">
    <location>
        <begin position="176"/>
        <end position="196"/>
    </location>
</feature>
<dbReference type="RefSeq" id="WP_121793938.1">
    <property type="nucleotide sequence ID" value="NZ_RDBF01000004.1"/>
</dbReference>
<evidence type="ECO:0000313" key="13">
    <source>
        <dbReference type="EMBL" id="RLV56279.1"/>
    </source>
</evidence>
<feature type="domain" description="Cytochrome c-type biogenesis protein CcmF C-terminal" evidence="12">
    <location>
        <begin position="316"/>
        <end position="623"/>
    </location>
</feature>
<evidence type="ECO:0000256" key="8">
    <source>
        <dbReference type="ARBA" id="ARBA00023136"/>
    </source>
</evidence>
<feature type="transmembrane region" description="Helical" evidence="10">
    <location>
        <begin position="449"/>
        <end position="468"/>
    </location>
</feature>
<dbReference type="GO" id="GO:0020037">
    <property type="term" value="F:heme binding"/>
    <property type="evidence" value="ECO:0007669"/>
    <property type="project" value="InterPro"/>
</dbReference>
<gene>
    <name evidence="13" type="ORF">D9V41_07575</name>
</gene>
<feature type="transmembrane region" description="Helical" evidence="10">
    <location>
        <begin position="130"/>
        <end position="151"/>
    </location>
</feature>
<evidence type="ECO:0000259" key="11">
    <source>
        <dbReference type="Pfam" id="PF01578"/>
    </source>
</evidence>
<evidence type="ECO:0000256" key="3">
    <source>
        <dbReference type="ARBA" id="ARBA00022475"/>
    </source>
</evidence>
<proteinExistence type="inferred from homology"/>
<feature type="transmembrane region" description="Helical" evidence="10">
    <location>
        <begin position="99"/>
        <end position="118"/>
    </location>
</feature>
<comment type="similarity">
    <text evidence="2">Belongs to the CcmF/CycK/Ccl1/NrfE/CcsA family.</text>
</comment>
<dbReference type="GO" id="GO:0005886">
    <property type="term" value="C:plasma membrane"/>
    <property type="evidence" value="ECO:0007669"/>
    <property type="project" value="UniProtKB-SubCell"/>
</dbReference>
<protein>
    <recommendedName>
        <fullName evidence="15">Heme lyase CcmF/NrfE family subunit</fullName>
    </recommendedName>
</protein>
<feature type="transmembrane region" description="Helical" evidence="10">
    <location>
        <begin position="356"/>
        <end position="378"/>
    </location>
</feature>
<feature type="transmembrane region" description="Helical" evidence="10">
    <location>
        <begin position="208"/>
        <end position="230"/>
    </location>
</feature>
<feature type="domain" description="Cytochrome c assembly protein" evidence="11">
    <location>
        <begin position="92"/>
        <end position="296"/>
    </location>
</feature>
<dbReference type="OrthoDB" id="9814290at2"/>
<dbReference type="Proteomes" id="UP000282515">
    <property type="component" value="Unassembled WGS sequence"/>
</dbReference>
<dbReference type="PANTHER" id="PTHR43653:SF1">
    <property type="entry name" value="CYTOCHROME C-TYPE BIOGENESIS PROTEIN CCMF"/>
    <property type="match status" value="1"/>
</dbReference>
<name>A0A3L8PNB4_9ACTN</name>
<evidence type="ECO:0000256" key="4">
    <source>
        <dbReference type="ARBA" id="ARBA00022519"/>
    </source>
</evidence>
<dbReference type="GO" id="GO:0015232">
    <property type="term" value="F:heme transmembrane transporter activity"/>
    <property type="evidence" value="ECO:0007669"/>
    <property type="project" value="InterPro"/>
</dbReference>
<evidence type="ECO:0000256" key="10">
    <source>
        <dbReference type="SAM" id="Phobius"/>
    </source>
</evidence>
<evidence type="ECO:0000256" key="5">
    <source>
        <dbReference type="ARBA" id="ARBA00022692"/>
    </source>
</evidence>
<sequence length="642" mass="67009">MSATLGTGAVVGAALLAVFAAVAWWWSAHGSGPFRPKVRRAAVLASLLTSGLVAVAVLVMIVALVSYDDDFDYVVMVAEPAMPLYYRVSALWSAMEGSLLLWLLAVATVSAAFVVTTARRADPGHGGAAGILALFVAAFALVVIVADPFVAGGGEMGPPPSPLLQDHPAMGVHPPLLYAGFAGLAVPFALSCAALHQRAVSGPWARSLHRWTIAAWIPLTAGIVLGAWWSYAVLGWGGYWAWDPVENASLMPWLIATALLHASGPRARGAGWRRWAVVLAGLGFVFVLLATFLTRSGVVESIHAFSVSPLGPLLLGIMAVALLGWLALLLRPGALPRGDEPAPVVSRQTALQINRVLLTAITVIVLVGSLLPTLLMAINGDRISVGPPWYARTLGPVAGMLLGAMAVAPWLSWSGGEPRDLVRRITPALLLAAVAVGVVGVVVADVWLAIVVGLAVLVLASPIGDLAGRARRERQRLGAYLAHAGIAVGAVAVVAGGHADVSERTIPIGGTVSAGETSATLVGLDRRQEGNRSIAEARILLADGDTVIGEETPQLRWYERHATVLAGPGIRTEPWRDVYVTLLDVDAAEGGATIRLAVTPLASWLWLSAGLVVAGAAVSAFSRRPVITRSAERDQQPRSSPV</sequence>
<evidence type="ECO:0008006" key="15">
    <source>
        <dbReference type="Google" id="ProtNLM"/>
    </source>
</evidence>
<evidence type="ECO:0000313" key="14">
    <source>
        <dbReference type="Proteomes" id="UP000282515"/>
    </source>
</evidence>
<feature type="transmembrane region" description="Helical" evidence="10">
    <location>
        <begin position="250"/>
        <end position="268"/>
    </location>
</feature>
<dbReference type="Pfam" id="PF01578">
    <property type="entry name" value="Cytochrom_C_asm"/>
    <property type="match status" value="1"/>
</dbReference>
<feature type="transmembrane region" description="Helical" evidence="10">
    <location>
        <begin position="313"/>
        <end position="330"/>
    </location>
</feature>
<keyword evidence="8 10" id="KW-0472">Membrane</keyword>
<organism evidence="13 14">
    <name type="scientific">Aeromicrobium phragmitis</name>
    <dbReference type="NCBI Taxonomy" id="2478914"/>
    <lineage>
        <taxon>Bacteria</taxon>
        <taxon>Bacillati</taxon>
        <taxon>Actinomycetota</taxon>
        <taxon>Actinomycetes</taxon>
        <taxon>Propionibacteriales</taxon>
        <taxon>Nocardioidaceae</taxon>
        <taxon>Aeromicrobium</taxon>
    </lineage>
</organism>
<evidence type="ECO:0000256" key="2">
    <source>
        <dbReference type="ARBA" id="ARBA00009186"/>
    </source>
</evidence>
<dbReference type="GO" id="GO:0017004">
    <property type="term" value="P:cytochrome complex assembly"/>
    <property type="evidence" value="ECO:0007669"/>
    <property type="project" value="UniProtKB-KW"/>
</dbReference>
<dbReference type="InterPro" id="IPR032523">
    <property type="entry name" value="CcmF_C"/>
</dbReference>
<dbReference type="EMBL" id="RDBF01000004">
    <property type="protein sequence ID" value="RLV56279.1"/>
    <property type="molecule type" value="Genomic_DNA"/>
</dbReference>
<keyword evidence="5 10" id="KW-0812">Transmembrane</keyword>
<keyword evidence="7 10" id="KW-1133">Transmembrane helix</keyword>
<comment type="function">
    <text evidence="9">Required for the biogenesis of c-type cytochromes. Possible subunit of a heme lyase.</text>
</comment>
<keyword evidence="3" id="KW-1003">Cell membrane</keyword>
<evidence type="ECO:0000256" key="1">
    <source>
        <dbReference type="ARBA" id="ARBA00004429"/>
    </source>
</evidence>
<feature type="transmembrane region" description="Helical" evidence="10">
    <location>
        <begin position="390"/>
        <end position="413"/>
    </location>
</feature>
<evidence type="ECO:0000259" key="12">
    <source>
        <dbReference type="Pfam" id="PF16327"/>
    </source>
</evidence>
<feature type="transmembrane region" description="Helical" evidence="10">
    <location>
        <begin position="601"/>
        <end position="621"/>
    </location>
</feature>
<feature type="transmembrane region" description="Helical" evidence="10">
    <location>
        <begin position="480"/>
        <end position="499"/>
    </location>
</feature>
<dbReference type="PRINTS" id="PR01411">
    <property type="entry name" value="CCMFBIOGNSIS"/>
</dbReference>
<keyword evidence="14" id="KW-1185">Reference proteome</keyword>